<dbReference type="EMBL" id="JACPSX010000291">
    <property type="protein sequence ID" value="MBI3016338.1"/>
    <property type="molecule type" value="Genomic_DNA"/>
</dbReference>
<evidence type="ECO:0000313" key="2">
    <source>
        <dbReference type="EMBL" id="MBI3016338.1"/>
    </source>
</evidence>
<reference evidence="2" key="1">
    <citation type="submission" date="2020-07" db="EMBL/GenBank/DDBJ databases">
        <title>Huge and variable diversity of episymbiotic CPR bacteria and DPANN archaea in groundwater ecosystems.</title>
        <authorList>
            <person name="He C.Y."/>
            <person name="Keren R."/>
            <person name="Whittaker M."/>
            <person name="Farag I.F."/>
            <person name="Doudna J."/>
            <person name="Cate J.H.D."/>
            <person name="Banfield J.F."/>
        </authorList>
    </citation>
    <scope>NUCLEOTIDE SEQUENCE</scope>
    <source>
        <strain evidence="2">NC_groundwater_717_Ag_S-0.2um_59_8</strain>
    </source>
</reference>
<protein>
    <submittedName>
        <fullName evidence="2">XRE family transcriptional regulator</fullName>
    </submittedName>
</protein>
<dbReference type="InterPro" id="IPR001387">
    <property type="entry name" value="Cro/C1-type_HTH"/>
</dbReference>
<proteinExistence type="predicted"/>
<feature type="domain" description="HTH cro/C1-type" evidence="1">
    <location>
        <begin position="44"/>
        <end position="101"/>
    </location>
</feature>
<comment type="caution">
    <text evidence="2">The sequence shown here is derived from an EMBL/GenBank/DDBJ whole genome shotgun (WGS) entry which is preliminary data.</text>
</comment>
<sequence length="107" mass="12261">MRGKTNHIDGDALAHLARLRRRLSPEERAAYDERILAIRTVLELADHRRKRRLSQKTIAERMGVTQPVIARLEKPFDAAWRQPSLSVLSRYAAALGLVLEVRLRRAA</sequence>
<dbReference type="SUPFAM" id="SSF47413">
    <property type="entry name" value="lambda repressor-like DNA-binding domains"/>
    <property type="match status" value="1"/>
</dbReference>
<dbReference type="AlphaFoldDB" id="A0A932GSP2"/>
<dbReference type="CDD" id="cd00093">
    <property type="entry name" value="HTH_XRE"/>
    <property type="match status" value="1"/>
</dbReference>
<dbReference type="Gene3D" id="1.10.260.40">
    <property type="entry name" value="lambda repressor-like DNA-binding domains"/>
    <property type="match status" value="1"/>
</dbReference>
<evidence type="ECO:0000313" key="3">
    <source>
        <dbReference type="Proteomes" id="UP000741360"/>
    </source>
</evidence>
<accession>A0A932GSP2</accession>
<dbReference type="GO" id="GO:0003677">
    <property type="term" value="F:DNA binding"/>
    <property type="evidence" value="ECO:0007669"/>
    <property type="project" value="InterPro"/>
</dbReference>
<gene>
    <name evidence="2" type="ORF">HYY65_15035</name>
</gene>
<dbReference type="PROSITE" id="PS50943">
    <property type="entry name" value="HTH_CROC1"/>
    <property type="match status" value="1"/>
</dbReference>
<dbReference type="Proteomes" id="UP000741360">
    <property type="component" value="Unassembled WGS sequence"/>
</dbReference>
<dbReference type="InterPro" id="IPR010982">
    <property type="entry name" value="Lambda_DNA-bd_dom_sf"/>
</dbReference>
<evidence type="ECO:0000259" key="1">
    <source>
        <dbReference type="PROSITE" id="PS50943"/>
    </source>
</evidence>
<name>A0A932GSP2_UNCTE</name>
<organism evidence="2 3">
    <name type="scientific">Tectimicrobiota bacterium</name>
    <dbReference type="NCBI Taxonomy" id="2528274"/>
    <lineage>
        <taxon>Bacteria</taxon>
        <taxon>Pseudomonadati</taxon>
        <taxon>Nitrospinota/Tectimicrobiota group</taxon>
        <taxon>Candidatus Tectimicrobiota</taxon>
    </lineage>
</organism>
<dbReference type="SMART" id="SM00530">
    <property type="entry name" value="HTH_XRE"/>
    <property type="match status" value="1"/>
</dbReference>